<dbReference type="Pfam" id="PF00754">
    <property type="entry name" value="F5_F8_type_C"/>
    <property type="match status" value="1"/>
</dbReference>
<dbReference type="Proteomes" id="UP000183200">
    <property type="component" value="Unassembled WGS sequence"/>
</dbReference>
<evidence type="ECO:0000256" key="1">
    <source>
        <dbReference type="SAM" id="SignalP"/>
    </source>
</evidence>
<dbReference type="Gene3D" id="2.60.120.260">
    <property type="entry name" value="Galactose-binding domain-like"/>
    <property type="match status" value="1"/>
</dbReference>
<dbReference type="RefSeq" id="WP_172664788.1">
    <property type="nucleotide sequence ID" value="NZ_FNGY01000001.1"/>
</dbReference>
<dbReference type="SUPFAM" id="SSF49785">
    <property type="entry name" value="Galactose-binding domain-like"/>
    <property type="match status" value="1"/>
</dbReference>
<dbReference type="InterPro" id="IPR000421">
    <property type="entry name" value="FA58C"/>
</dbReference>
<gene>
    <name evidence="3" type="ORF">SAMN05421820_101222</name>
</gene>
<protein>
    <submittedName>
        <fullName evidence="3">F5/8 type C domain-containing protein</fullName>
    </submittedName>
</protein>
<evidence type="ECO:0000313" key="4">
    <source>
        <dbReference type="Proteomes" id="UP000183200"/>
    </source>
</evidence>
<organism evidence="3 4">
    <name type="scientific">Pedobacter steynii</name>
    <dbReference type="NCBI Taxonomy" id="430522"/>
    <lineage>
        <taxon>Bacteria</taxon>
        <taxon>Pseudomonadati</taxon>
        <taxon>Bacteroidota</taxon>
        <taxon>Sphingobacteriia</taxon>
        <taxon>Sphingobacteriales</taxon>
        <taxon>Sphingobacteriaceae</taxon>
        <taxon>Pedobacter</taxon>
    </lineage>
</organism>
<dbReference type="PROSITE" id="PS51257">
    <property type="entry name" value="PROKAR_LIPOPROTEIN"/>
    <property type="match status" value="1"/>
</dbReference>
<feature type="chain" id="PRO_5010332462" evidence="1">
    <location>
        <begin position="19"/>
        <end position="543"/>
    </location>
</feature>
<name>A0A1G9JCU4_9SPHI</name>
<dbReference type="SUPFAM" id="SSF55486">
    <property type="entry name" value="Metalloproteases ('zincins'), catalytic domain"/>
    <property type="match status" value="1"/>
</dbReference>
<sequence>MRKFILFLLLGGVSFACKKSEAVANPPVVVPPVTTGPIERVNGTTPGTNLTDREFNLQVVYFVPKDLEVIKGYETRLSELMLWGQQWYKEKMAIYGYDKTFGMYTDAAKKSVRITTVYGTKTSAEYTAEGGAAPIWKEIEAYFSANPALRTSDHFINIVPRYSFKANGEPTGPPYHGATYGKNRTCFVLDYEDQDLKYMADKTDKGKWFRLYYGGLLHELGHALNLPHNMQTTAELADPNKGSGMMHIGNYTLGSSPTFLTPFDCALLNDNQVMNKNKNTYYGSVTASITDLQGTYNAVKGAIVLSGKFSSNTPVNNIGILNDPNVNNEGLGTNKDYNALAYAVKPGQNNDFYIEMPVTDFTYRSNEEYELRIFLVHNNGTLTLKSYAYKFVNNIPVIDFSTRPEIAKDGWVVSDFSSEETAAEGRAKAVIDGSLLSFWHSRWSSNSASYPHYLTIDLSASKTTNGLSLTHREGGSRAIKDFELLTSSDGVTFNSLGNKVAANSSGTQYFNFDSPKTFRYFKVICKSSWDGTQNAALAELGLY</sequence>
<feature type="signal peptide" evidence="1">
    <location>
        <begin position="1"/>
        <end position="18"/>
    </location>
</feature>
<dbReference type="InterPro" id="IPR008979">
    <property type="entry name" value="Galactose-bd-like_sf"/>
</dbReference>
<proteinExistence type="predicted"/>
<keyword evidence="4" id="KW-1185">Reference proteome</keyword>
<dbReference type="EMBL" id="FNGY01000001">
    <property type="protein sequence ID" value="SDL35248.1"/>
    <property type="molecule type" value="Genomic_DNA"/>
</dbReference>
<accession>A0A1G9JCU4</accession>
<keyword evidence="1" id="KW-0732">Signal</keyword>
<feature type="domain" description="F5/8 type C" evidence="2">
    <location>
        <begin position="395"/>
        <end position="542"/>
    </location>
</feature>
<evidence type="ECO:0000259" key="2">
    <source>
        <dbReference type="PROSITE" id="PS50022"/>
    </source>
</evidence>
<dbReference type="PROSITE" id="PS50022">
    <property type="entry name" value="FA58C_3"/>
    <property type="match status" value="1"/>
</dbReference>
<dbReference type="AlphaFoldDB" id="A0A1G9JCU4"/>
<evidence type="ECO:0000313" key="3">
    <source>
        <dbReference type="EMBL" id="SDL35248.1"/>
    </source>
</evidence>
<reference evidence="4" key="1">
    <citation type="submission" date="2016-10" db="EMBL/GenBank/DDBJ databases">
        <authorList>
            <person name="Varghese N."/>
            <person name="Submissions S."/>
        </authorList>
    </citation>
    <scope>NUCLEOTIDE SEQUENCE [LARGE SCALE GENOMIC DNA]</scope>
    <source>
        <strain evidence="4">DSM 19110</strain>
    </source>
</reference>